<dbReference type="Proteomes" id="UP001235064">
    <property type="component" value="Unassembled WGS sequence"/>
</dbReference>
<evidence type="ECO:0000313" key="1">
    <source>
        <dbReference type="EMBL" id="MDL9981247.1"/>
    </source>
</evidence>
<reference evidence="1 2" key="1">
    <citation type="submission" date="2023-06" db="EMBL/GenBank/DDBJ databases">
        <title>Microbacterium sp. nov., isolated from a waste landfill.</title>
        <authorList>
            <person name="Wen W."/>
        </authorList>
    </citation>
    <scope>NUCLEOTIDE SEQUENCE [LARGE SCALE GENOMIC DNA]</scope>
    <source>
        <strain evidence="1 2">ASV49</strain>
    </source>
</reference>
<dbReference type="Gene3D" id="3.30.200.20">
    <property type="entry name" value="Phosphorylase Kinase, domain 1"/>
    <property type="match status" value="1"/>
</dbReference>
<proteinExistence type="predicted"/>
<dbReference type="Gene3D" id="3.90.1200.10">
    <property type="match status" value="1"/>
</dbReference>
<dbReference type="SUPFAM" id="SSF56112">
    <property type="entry name" value="Protein kinase-like (PK-like)"/>
    <property type="match status" value="1"/>
</dbReference>
<accession>A0ABT7N3G2</accession>
<comment type="caution">
    <text evidence="1">The sequence shown here is derived from an EMBL/GenBank/DDBJ whole genome shotgun (WGS) entry which is preliminary data.</text>
</comment>
<dbReference type="InterPro" id="IPR011009">
    <property type="entry name" value="Kinase-like_dom_sf"/>
</dbReference>
<dbReference type="RefSeq" id="WP_286290278.1">
    <property type="nucleotide sequence ID" value="NZ_JASXSZ010000006.1"/>
</dbReference>
<dbReference type="EMBL" id="JASXSZ010000006">
    <property type="protein sequence ID" value="MDL9981247.1"/>
    <property type="molecule type" value="Genomic_DNA"/>
</dbReference>
<organism evidence="1 2">
    <name type="scientific">Microbacterium candidum</name>
    <dbReference type="NCBI Taxonomy" id="3041922"/>
    <lineage>
        <taxon>Bacteria</taxon>
        <taxon>Bacillati</taxon>
        <taxon>Actinomycetota</taxon>
        <taxon>Actinomycetes</taxon>
        <taxon>Micrococcales</taxon>
        <taxon>Microbacteriaceae</taxon>
        <taxon>Microbacterium</taxon>
    </lineage>
</organism>
<keyword evidence="2" id="KW-1185">Reference proteome</keyword>
<sequence length="311" mass="32913">MPRPLWIELSAGLRADVERMLGSAVVDAQSQAGGFSPGSADRVLLADGRRAFVKTGDAAVNAECVEIHRMEAAIAVALPASVPAPRLLGVVDGGDVIAVAFEDVEGRHPDTPWRMDELTAVLDALHEISRAEVGSDVPLPAIADAYGPPFGGWRRLFDAGGVVLALPDGLDAWVSARLPALAEAASVALSDLDGASLLHLDVRADNLLVRPDGSIVVVDWPWAGRGAPWADALGLLINVRYYDPSADVEALIATHPVFEGMPRDAATRALAGFAGFFIEASTQPPSPGIPTLREFQRDQGIATLAWLRERM</sequence>
<gene>
    <name evidence="1" type="ORF">QSV35_18090</name>
</gene>
<evidence type="ECO:0000313" key="2">
    <source>
        <dbReference type="Proteomes" id="UP001235064"/>
    </source>
</evidence>
<protein>
    <submittedName>
        <fullName evidence="1">Phosphotransferase</fullName>
    </submittedName>
</protein>
<name>A0ABT7N3G2_9MICO</name>